<keyword evidence="1" id="KW-0732">Signal</keyword>
<dbReference type="InterPro" id="IPR011047">
    <property type="entry name" value="Quinoprotein_ADH-like_sf"/>
</dbReference>
<accession>A0A4Q7YVI4</accession>
<organism evidence="2 3">
    <name type="scientific">Edaphobacter modestus</name>
    <dbReference type="NCBI Taxonomy" id="388466"/>
    <lineage>
        <taxon>Bacteria</taxon>
        <taxon>Pseudomonadati</taxon>
        <taxon>Acidobacteriota</taxon>
        <taxon>Terriglobia</taxon>
        <taxon>Terriglobales</taxon>
        <taxon>Acidobacteriaceae</taxon>
        <taxon>Edaphobacter</taxon>
    </lineage>
</organism>
<keyword evidence="3" id="KW-1185">Reference proteome</keyword>
<feature type="chain" id="PRO_5020927113" description="Pyrroloquinoline-quinone binding quinoprotein" evidence="1">
    <location>
        <begin position="28"/>
        <end position="516"/>
    </location>
</feature>
<dbReference type="RefSeq" id="WP_130419051.1">
    <property type="nucleotide sequence ID" value="NZ_SHKW01000001.1"/>
</dbReference>
<dbReference type="SUPFAM" id="SSF50998">
    <property type="entry name" value="Quinoprotein alcohol dehydrogenase-like"/>
    <property type="match status" value="2"/>
</dbReference>
<evidence type="ECO:0000313" key="2">
    <source>
        <dbReference type="EMBL" id="RZU41073.1"/>
    </source>
</evidence>
<dbReference type="AlphaFoldDB" id="A0A4Q7YVI4"/>
<dbReference type="PROSITE" id="PS51257">
    <property type="entry name" value="PROKAR_LIPOPROTEIN"/>
    <property type="match status" value="1"/>
</dbReference>
<protein>
    <recommendedName>
        <fullName evidence="4">Pyrroloquinoline-quinone binding quinoprotein</fullName>
    </recommendedName>
</protein>
<dbReference type="EMBL" id="SHKW01000001">
    <property type="protein sequence ID" value="RZU41073.1"/>
    <property type="molecule type" value="Genomic_DNA"/>
</dbReference>
<name>A0A4Q7YVI4_9BACT</name>
<comment type="caution">
    <text evidence="2">The sequence shown here is derived from an EMBL/GenBank/DDBJ whole genome shotgun (WGS) entry which is preliminary data.</text>
</comment>
<sequence>MKRWLGLSIGFSFAAALGCVTSAGAQALGNWSSPRNDMAHSGWQKSENIMTKENLSGKFKLLWKIKLGTTPGKDSMSYSEPLLVPRLINARGFKDFALWAGPEDLFAVDSELGTLLWTKHFDVKPSPCGATNLTAVAEAPVVINFRARRAPGTPPPVPRPPTKASERHIGVSPGGGGFGIKGIYVLTGDGYLHEQVVATGADFAPAVKFLPGPTGVSGGLSLDGKTMYTASRAGCAGVENAVWALNMGATDYPVASYKTGSVAPLIAMGPTVSDGVAYAVTGAGKADAAGEVHANSIVALDATAKVKDWYTPAGAGSLENVTPVAFTYNQKKVLVAPGKDGSYVLLDAASLGGADHQTALACTPPVSKAKAGSIAALASWQDGEATWVLASVPGPLKDAAKFANSNRAAPHGSIVAFKVEESAGKTTLVPAWVSRDLVNPAPPVVANGMVIALSQGDASTHATLYVLDATSGKELYSSGDAVSTYAHGAGVAVGDGHAFFVTHDNTMYSFGIGMEH</sequence>
<feature type="signal peptide" evidence="1">
    <location>
        <begin position="1"/>
        <end position="27"/>
    </location>
</feature>
<evidence type="ECO:0000256" key="1">
    <source>
        <dbReference type="SAM" id="SignalP"/>
    </source>
</evidence>
<evidence type="ECO:0000313" key="3">
    <source>
        <dbReference type="Proteomes" id="UP000292958"/>
    </source>
</evidence>
<evidence type="ECO:0008006" key="4">
    <source>
        <dbReference type="Google" id="ProtNLM"/>
    </source>
</evidence>
<dbReference type="Proteomes" id="UP000292958">
    <property type="component" value="Unassembled WGS sequence"/>
</dbReference>
<reference evidence="2 3" key="1">
    <citation type="submission" date="2019-02" db="EMBL/GenBank/DDBJ databases">
        <title>Genomic Encyclopedia of Archaeal and Bacterial Type Strains, Phase II (KMG-II): from individual species to whole genera.</title>
        <authorList>
            <person name="Goeker M."/>
        </authorList>
    </citation>
    <scope>NUCLEOTIDE SEQUENCE [LARGE SCALE GENOMIC DNA]</scope>
    <source>
        <strain evidence="2 3">DSM 18101</strain>
    </source>
</reference>
<dbReference type="OrthoDB" id="104546at2"/>
<proteinExistence type="predicted"/>
<gene>
    <name evidence="2" type="ORF">BDD14_2566</name>
</gene>